<evidence type="ECO:0000313" key="1">
    <source>
        <dbReference type="EMBL" id="CAG8602120.1"/>
    </source>
</evidence>
<protein>
    <submittedName>
        <fullName evidence="1">10436_t:CDS:1</fullName>
    </submittedName>
</protein>
<reference evidence="1" key="1">
    <citation type="submission" date="2021-06" db="EMBL/GenBank/DDBJ databases">
        <authorList>
            <person name="Kallberg Y."/>
            <person name="Tangrot J."/>
            <person name="Rosling A."/>
        </authorList>
    </citation>
    <scope>NUCLEOTIDE SEQUENCE</scope>
    <source>
        <strain evidence="1">FL966</strain>
    </source>
</reference>
<accession>A0A9N9CJH3</accession>
<evidence type="ECO:0000313" key="2">
    <source>
        <dbReference type="Proteomes" id="UP000789759"/>
    </source>
</evidence>
<gene>
    <name evidence="1" type="ORF">CPELLU_LOCUS7045</name>
</gene>
<name>A0A9N9CJH3_9GLOM</name>
<dbReference type="EMBL" id="CAJVQA010004590">
    <property type="protein sequence ID" value="CAG8602120.1"/>
    <property type="molecule type" value="Genomic_DNA"/>
</dbReference>
<dbReference type="AlphaFoldDB" id="A0A9N9CJH3"/>
<proteinExistence type="predicted"/>
<sequence>MSAKINKMLIFDEKCKHIAILERWLQYAFTKQIVLTDKILIEKAKNIVSSIRKEQFCSSKK</sequence>
<comment type="caution">
    <text evidence="1">The sequence shown here is derived from an EMBL/GenBank/DDBJ whole genome shotgun (WGS) entry which is preliminary data.</text>
</comment>
<organism evidence="1 2">
    <name type="scientific">Cetraspora pellucida</name>
    <dbReference type="NCBI Taxonomy" id="1433469"/>
    <lineage>
        <taxon>Eukaryota</taxon>
        <taxon>Fungi</taxon>
        <taxon>Fungi incertae sedis</taxon>
        <taxon>Mucoromycota</taxon>
        <taxon>Glomeromycotina</taxon>
        <taxon>Glomeromycetes</taxon>
        <taxon>Diversisporales</taxon>
        <taxon>Gigasporaceae</taxon>
        <taxon>Cetraspora</taxon>
    </lineage>
</organism>
<dbReference type="Proteomes" id="UP000789759">
    <property type="component" value="Unassembled WGS sequence"/>
</dbReference>
<keyword evidence="2" id="KW-1185">Reference proteome</keyword>